<dbReference type="Proteomes" id="UP000016922">
    <property type="component" value="Unassembled WGS sequence"/>
</dbReference>
<evidence type="ECO:0000313" key="7">
    <source>
        <dbReference type="Proteomes" id="UP000016922"/>
    </source>
</evidence>
<dbReference type="PANTHER" id="PTHR42978">
    <property type="entry name" value="QUORUM-QUENCHING LACTONASE YTNP-RELATED-RELATED"/>
    <property type="match status" value="1"/>
</dbReference>
<keyword evidence="7" id="KW-1185">Reference proteome</keyword>
<dbReference type="InterPro" id="IPR001279">
    <property type="entry name" value="Metallo-B-lactamas"/>
</dbReference>
<dbReference type="SMART" id="SM00849">
    <property type="entry name" value="Lactamase_B"/>
    <property type="match status" value="1"/>
</dbReference>
<keyword evidence="2" id="KW-0479">Metal-binding</keyword>
<dbReference type="Gene3D" id="3.60.15.10">
    <property type="entry name" value="Ribonuclease Z/Hydroxyacylglutathione hydrolase-like"/>
    <property type="match status" value="1"/>
</dbReference>
<evidence type="ECO:0000256" key="2">
    <source>
        <dbReference type="ARBA" id="ARBA00022723"/>
    </source>
</evidence>
<dbReference type="InterPro" id="IPR051013">
    <property type="entry name" value="MBL_superfamily_lactonases"/>
</dbReference>
<dbReference type="AlphaFoldDB" id="S3DFL3"/>
<feature type="domain" description="Metallo-beta-lactamase" evidence="5">
    <location>
        <begin position="2"/>
        <end position="219"/>
    </location>
</feature>
<dbReference type="RefSeq" id="XP_008075860.1">
    <property type="nucleotide sequence ID" value="XM_008077669.1"/>
</dbReference>
<keyword evidence="4" id="KW-0862">Zinc</keyword>
<dbReference type="SUPFAM" id="SSF56281">
    <property type="entry name" value="Metallo-hydrolase/oxidoreductase"/>
    <property type="match status" value="1"/>
</dbReference>
<evidence type="ECO:0000313" key="6">
    <source>
        <dbReference type="EMBL" id="EPE36545.1"/>
    </source>
</evidence>
<organism evidence="6 7">
    <name type="scientific">Glarea lozoyensis (strain ATCC 20868 / MF5171)</name>
    <dbReference type="NCBI Taxonomy" id="1116229"/>
    <lineage>
        <taxon>Eukaryota</taxon>
        <taxon>Fungi</taxon>
        <taxon>Dikarya</taxon>
        <taxon>Ascomycota</taxon>
        <taxon>Pezizomycotina</taxon>
        <taxon>Leotiomycetes</taxon>
        <taxon>Helotiales</taxon>
        <taxon>Helotiaceae</taxon>
        <taxon>Glarea</taxon>
    </lineage>
</organism>
<dbReference type="InterPro" id="IPR036866">
    <property type="entry name" value="RibonucZ/Hydroxyglut_hydro"/>
</dbReference>
<evidence type="ECO:0000256" key="4">
    <source>
        <dbReference type="ARBA" id="ARBA00022833"/>
    </source>
</evidence>
<dbReference type="EMBL" id="KE145352">
    <property type="protein sequence ID" value="EPE36545.1"/>
    <property type="molecule type" value="Genomic_DNA"/>
</dbReference>
<proteinExistence type="inferred from homology"/>
<accession>S3DFL3</accession>
<protein>
    <submittedName>
        <fullName evidence="6">Metallo-hydrolase/oxidoreductase</fullName>
    </submittedName>
</protein>
<dbReference type="CDD" id="cd07730">
    <property type="entry name" value="metallo-hydrolase-like_MBL-fold"/>
    <property type="match status" value="1"/>
</dbReference>
<dbReference type="GO" id="GO:0046872">
    <property type="term" value="F:metal ion binding"/>
    <property type="evidence" value="ECO:0007669"/>
    <property type="project" value="UniProtKB-KW"/>
</dbReference>
<reference evidence="6 7" key="1">
    <citation type="journal article" date="2013" name="BMC Genomics">
        <title>Genomics-driven discovery of the pneumocandin biosynthetic gene cluster in the fungus Glarea lozoyensis.</title>
        <authorList>
            <person name="Chen L."/>
            <person name="Yue Q."/>
            <person name="Zhang X."/>
            <person name="Xiang M."/>
            <person name="Wang C."/>
            <person name="Li S."/>
            <person name="Che Y."/>
            <person name="Ortiz-Lopez F.J."/>
            <person name="Bills G.F."/>
            <person name="Liu X."/>
            <person name="An Z."/>
        </authorList>
    </citation>
    <scope>NUCLEOTIDE SEQUENCE [LARGE SCALE GENOMIC DNA]</scope>
    <source>
        <strain evidence="7">ATCC 20868 / MF5171</strain>
    </source>
</reference>
<dbReference type="OMA" id="TRWGFLN"/>
<dbReference type="HOGENOM" id="CLU_030571_1_0_1"/>
<dbReference type="OrthoDB" id="10250730at2759"/>
<sequence>MAFLIISPTGKKYLFDAGARKDYWNYSPMIRERFRKGVNVGGMRVTKGVAELLREGGVGVEEGEVEGVFWSHWHFDHIGDMSTFPSSTKIIVGPGFSDAMLPGYPANPDSPLLESDYVNHEMQELTFTTPLEIGGFRAIDYFADGSLYILDVPGHAIGHICALVRTTPDTFVLLGADACHFAGSLRPSVWVPLPESVTREELGEVQGGGCPCEDFLVSHPRGKEGRIKPWYSASRTPGSAYADWRVADRSVEKLRGFDACVDVLVCLAHDPGVGEVLPVFNGEGIKGGGIGKWKERGWKEKLRWRFLGELPRMVGGEGGKGRGWVRGREPIVEGWWRGGKRVGVEEALRRDGEE</sequence>
<evidence type="ECO:0000256" key="1">
    <source>
        <dbReference type="ARBA" id="ARBA00007749"/>
    </source>
</evidence>
<dbReference type="GO" id="GO:0016787">
    <property type="term" value="F:hydrolase activity"/>
    <property type="evidence" value="ECO:0007669"/>
    <property type="project" value="UniProtKB-KW"/>
</dbReference>
<dbReference type="GeneID" id="19467756"/>
<comment type="similarity">
    <text evidence="1">Belongs to the metallo-beta-lactamase superfamily.</text>
</comment>
<gene>
    <name evidence="6" type="ORF">GLAREA_08708</name>
</gene>
<dbReference type="eggNOG" id="ENOG502S1A6">
    <property type="taxonomic scope" value="Eukaryota"/>
</dbReference>
<name>S3DFL3_GLAL2</name>
<dbReference type="PANTHER" id="PTHR42978:SF5">
    <property type="entry name" value="METALLO-BETA-LACTAMASE DOMAIN-CONTAINING PROTEIN"/>
    <property type="match status" value="1"/>
</dbReference>
<keyword evidence="3 6" id="KW-0378">Hydrolase</keyword>
<evidence type="ECO:0000259" key="5">
    <source>
        <dbReference type="SMART" id="SM00849"/>
    </source>
</evidence>
<evidence type="ECO:0000256" key="3">
    <source>
        <dbReference type="ARBA" id="ARBA00022801"/>
    </source>
</evidence>
<dbReference type="KEGG" id="glz:GLAREA_08708"/>
<dbReference type="Pfam" id="PF00753">
    <property type="entry name" value="Lactamase_B"/>
    <property type="match status" value="1"/>
</dbReference>